<feature type="chain" id="PRO_5035426851" evidence="2">
    <location>
        <begin position="24"/>
        <end position="560"/>
    </location>
</feature>
<accession>A0A8K1CLZ2</accession>
<gene>
    <name evidence="3" type="ORF">Poli38472_011647</name>
</gene>
<feature type="region of interest" description="Disordered" evidence="1">
    <location>
        <begin position="527"/>
        <end position="560"/>
    </location>
</feature>
<name>A0A8K1CLZ2_PYTOL</name>
<sequence>MVKLKAFVVLLAVSSVAVRACEADYENEPSNEAETTRLTGVSSGSLPHWVGPSVGSPKYAACYRKTYPAKNKKCPRGFEFDKIATCWTECPLEYPVECGMECLPQNQKCSSAVLRKVTSVVNVAMNVASGGLFGQLTQAKEAIEIGVRCGQSLMTTVQKITTFLEKAEAAQANSTSDQVKFLDSNSDLATRDLPNAISTCLGQPVPEGVEEIDAMAQSVKVILQQLVELKSSGENMLDPKNLIKLVANTGVSKVLHTVDVPELDKMKDLITNGASCGGALKDILDQIVSFVEQVKKNDSSTPTDSIRLAVMGSDLVLKELPNAASSCFNISDPAAFKKRDQVLKAGHVLIDGVVGSSSVKDKPVSSADFAMKVSDMGLDFLSTLDPTGIADMAQEFVQPICGPTLFLGEIEDGPADKALGLRAVDYAFEGSNGQWKQQGDGVVSITLRSEDSKDVVVVIRSGGDELDKVKVAKGATVKWQKPLSGLQGKTMYLDRRRPGFLGIPGSGGSSLLLWIPDNAGGSLSLDVPINASDDDDNNGTEDAVDGSDGEDTIIDVSGSV</sequence>
<dbReference type="OrthoDB" id="155171at2759"/>
<reference evidence="3" key="1">
    <citation type="submission" date="2019-03" db="EMBL/GenBank/DDBJ databases">
        <title>Long read genome sequence of the mycoparasitic Pythium oligandrum ATCC 38472 isolated from sugarbeet rhizosphere.</title>
        <authorList>
            <person name="Gaulin E."/>
        </authorList>
    </citation>
    <scope>NUCLEOTIDE SEQUENCE</scope>
    <source>
        <strain evidence="3">ATCC 38472_TT</strain>
    </source>
</reference>
<feature type="compositionally biased region" description="Acidic residues" evidence="1">
    <location>
        <begin position="532"/>
        <end position="553"/>
    </location>
</feature>
<evidence type="ECO:0000313" key="3">
    <source>
        <dbReference type="EMBL" id="TMW64767.1"/>
    </source>
</evidence>
<feature type="signal peptide" evidence="2">
    <location>
        <begin position="1"/>
        <end position="23"/>
    </location>
</feature>
<organism evidence="3 4">
    <name type="scientific">Pythium oligandrum</name>
    <name type="common">Mycoparasitic fungus</name>
    <dbReference type="NCBI Taxonomy" id="41045"/>
    <lineage>
        <taxon>Eukaryota</taxon>
        <taxon>Sar</taxon>
        <taxon>Stramenopiles</taxon>
        <taxon>Oomycota</taxon>
        <taxon>Peronosporomycetes</taxon>
        <taxon>Pythiales</taxon>
        <taxon>Pythiaceae</taxon>
        <taxon>Pythium</taxon>
    </lineage>
</organism>
<proteinExistence type="predicted"/>
<evidence type="ECO:0000256" key="2">
    <source>
        <dbReference type="SAM" id="SignalP"/>
    </source>
</evidence>
<dbReference type="EMBL" id="SPLM01000039">
    <property type="protein sequence ID" value="TMW64767.1"/>
    <property type="molecule type" value="Genomic_DNA"/>
</dbReference>
<protein>
    <submittedName>
        <fullName evidence="3">Uncharacterized protein</fullName>
    </submittedName>
</protein>
<dbReference type="AlphaFoldDB" id="A0A8K1CLZ2"/>
<evidence type="ECO:0000313" key="4">
    <source>
        <dbReference type="Proteomes" id="UP000794436"/>
    </source>
</evidence>
<dbReference type="Proteomes" id="UP000794436">
    <property type="component" value="Unassembled WGS sequence"/>
</dbReference>
<evidence type="ECO:0000256" key="1">
    <source>
        <dbReference type="SAM" id="MobiDB-lite"/>
    </source>
</evidence>
<keyword evidence="4" id="KW-1185">Reference proteome</keyword>
<comment type="caution">
    <text evidence="3">The sequence shown here is derived from an EMBL/GenBank/DDBJ whole genome shotgun (WGS) entry which is preliminary data.</text>
</comment>
<keyword evidence="2" id="KW-0732">Signal</keyword>